<protein>
    <submittedName>
        <fullName evidence="2">Staphylocoagulase</fullName>
    </submittedName>
</protein>
<proteinExistence type="predicted"/>
<name>A0A380DN67_STAAU</name>
<organism evidence="2 3">
    <name type="scientific">Staphylococcus aureus</name>
    <dbReference type="NCBI Taxonomy" id="1280"/>
    <lineage>
        <taxon>Bacteria</taxon>
        <taxon>Bacillati</taxon>
        <taxon>Bacillota</taxon>
        <taxon>Bacilli</taxon>
        <taxon>Bacillales</taxon>
        <taxon>Staphylococcaceae</taxon>
        <taxon>Staphylococcus</taxon>
    </lineage>
</organism>
<evidence type="ECO:0000259" key="1">
    <source>
        <dbReference type="Pfam" id="PF08764"/>
    </source>
</evidence>
<accession>A0A380DN67</accession>
<feature type="domain" description="Staphylocoagulase N-terminal subdomain 1" evidence="1">
    <location>
        <begin position="29"/>
        <end position="75"/>
    </location>
</feature>
<gene>
    <name evidence="2" type="primary">coa_3</name>
    <name evidence="2" type="ORF">NCTC5664_00659</name>
</gene>
<dbReference type="InterPro" id="IPR043072">
    <property type="entry name" value="Staphylcoagulase_N_1"/>
</dbReference>
<evidence type="ECO:0000313" key="3">
    <source>
        <dbReference type="Proteomes" id="UP000254502"/>
    </source>
</evidence>
<dbReference type="SUPFAM" id="SSF101094">
    <property type="entry name" value="Staphylocoagulase"/>
    <property type="match status" value="1"/>
</dbReference>
<dbReference type="Gene3D" id="1.20.120.750">
    <property type="entry name" value="Staphylcoagulase, helix bundle domain 1"/>
    <property type="match status" value="1"/>
</dbReference>
<dbReference type="InterPro" id="IPR014874">
    <property type="entry name" value="Staphylocoagulase_N"/>
</dbReference>
<reference evidence="2 3" key="1">
    <citation type="submission" date="2018-06" db="EMBL/GenBank/DDBJ databases">
        <authorList>
            <consortium name="Pathogen Informatics"/>
            <person name="Doyle S."/>
        </authorList>
    </citation>
    <scope>NUCLEOTIDE SEQUENCE [LARGE SCALE GENOMIC DNA]</scope>
    <source>
        <strain evidence="2 3">NCTC5664</strain>
    </source>
</reference>
<dbReference type="Pfam" id="PF08764">
    <property type="entry name" value="Coagulase"/>
    <property type="match status" value="1"/>
</dbReference>
<dbReference type="EMBL" id="UHAQ01000002">
    <property type="protein sequence ID" value="SUK35831.1"/>
    <property type="molecule type" value="Genomic_DNA"/>
</dbReference>
<dbReference type="AlphaFoldDB" id="A0A380DN67"/>
<evidence type="ECO:0000313" key="2">
    <source>
        <dbReference type="EMBL" id="SUK35831.1"/>
    </source>
</evidence>
<sequence>MKKQIISLGALAVASSLFTWDNKADAIVTKDYSKESRVNENSKKGATVSDYYYWKIIDSLEAQFTGAIDLLEDYKIWRSYL</sequence>
<dbReference type="Proteomes" id="UP000254502">
    <property type="component" value="Unassembled WGS sequence"/>
</dbReference>